<name>A0A0A8YEG9_ARUDO</name>
<evidence type="ECO:0000313" key="1">
    <source>
        <dbReference type="EMBL" id="JAD24491.1"/>
    </source>
</evidence>
<dbReference type="AlphaFoldDB" id="A0A0A8YEG9"/>
<dbReference type="EMBL" id="GBRH01273404">
    <property type="protein sequence ID" value="JAD24491.1"/>
    <property type="molecule type" value="Transcribed_RNA"/>
</dbReference>
<organism evidence="1">
    <name type="scientific">Arundo donax</name>
    <name type="common">Giant reed</name>
    <name type="synonym">Donax arundinaceus</name>
    <dbReference type="NCBI Taxonomy" id="35708"/>
    <lineage>
        <taxon>Eukaryota</taxon>
        <taxon>Viridiplantae</taxon>
        <taxon>Streptophyta</taxon>
        <taxon>Embryophyta</taxon>
        <taxon>Tracheophyta</taxon>
        <taxon>Spermatophyta</taxon>
        <taxon>Magnoliopsida</taxon>
        <taxon>Liliopsida</taxon>
        <taxon>Poales</taxon>
        <taxon>Poaceae</taxon>
        <taxon>PACMAD clade</taxon>
        <taxon>Arundinoideae</taxon>
        <taxon>Arundineae</taxon>
        <taxon>Arundo</taxon>
    </lineage>
</organism>
<proteinExistence type="predicted"/>
<sequence length="21" mass="2196">MGAGSSTGDQAPILLRWHDAL</sequence>
<protein>
    <submittedName>
        <fullName evidence="1">Uncharacterized protein</fullName>
    </submittedName>
</protein>
<accession>A0A0A8YEG9</accession>
<reference evidence="1" key="2">
    <citation type="journal article" date="2015" name="Data Brief">
        <title>Shoot transcriptome of the giant reed, Arundo donax.</title>
        <authorList>
            <person name="Barrero R.A."/>
            <person name="Guerrero F.D."/>
            <person name="Moolhuijzen P."/>
            <person name="Goolsby J.A."/>
            <person name="Tidwell J."/>
            <person name="Bellgard S.E."/>
            <person name="Bellgard M.I."/>
        </authorList>
    </citation>
    <scope>NUCLEOTIDE SEQUENCE</scope>
    <source>
        <tissue evidence="1">Shoot tissue taken approximately 20 cm above the soil surface</tissue>
    </source>
</reference>
<reference evidence="1" key="1">
    <citation type="submission" date="2014-09" db="EMBL/GenBank/DDBJ databases">
        <authorList>
            <person name="Magalhaes I.L.F."/>
            <person name="Oliveira U."/>
            <person name="Santos F.R."/>
            <person name="Vidigal T.H.D.A."/>
            <person name="Brescovit A.D."/>
            <person name="Santos A.J."/>
        </authorList>
    </citation>
    <scope>NUCLEOTIDE SEQUENCE</scope>
    <source>
        <tissue evidence="1">Shoot tissue taken approximately 20 cm above the soil surface</tissue>
    </source>
</reference>